<proteinExistence type="predicted"/>
<comment type="caution">
    <text evidence="2">The sequence shown here is derived from an EMBL/GenBank/DDBJ whole genome shotgun (WGS) entry which is preliminary data.</text>
</comment>
<evidence type="ECO:0000259" key="1">
    <source>
        <dbReference type="Pfam" id="PF17800"/>
    </source>
</evidence>
<dbReference type="EMBL" id="VDMD01000019">
    <property type="protein sequence ID" value="TRM60896.1"/>
    <property type="molecule type" value="Genomic_DNA"/>
</dbReference>
<dbReference type="Gene3D" id="2.60.120.340">
    <property type="entry name" value="Nucleoplasmin core domain"/>
    <property type="match status" value="1"/>
</dbReference>
<reference evidence="2 3" key="1">
    <citation type="journal article" date="2019" name="New Phytol.">
        <title>Comparative genomics reveals unique wood-decay strategies and fruiting body development in the Schizophyllaceae.</title>
        <authorList>
            <person name="Almasi E."/>
            <person name="Sahu N."/>
            <person name="Krizsan K."/>
            <person name="Balint B."/>
            <person name="Kovacs G.M."/>
            <person name="Kiss B."/>
            <person name="Cseklye J."/>
            <person name="Drula E."/>
            <person name="Henrissat B."/>
            <person name="Nagy I."/>
            <person name="Chovatia M."/>
            <person name="Adam C."/>
            <person name="LaButti K."/>
            <person name="Lipzen A."/>
            <person name="Riley R."/>
            <person name="Grigoriev I.V."/>
            <person name="Nagy L.G."/>
        </authorList>
    </citation>
    <scope>NUCLEOTIDE SEQUENCE [LARGE SCALE GENOMIC DNA]</scope>
    <source>
        <strain evidence="2 3">NL-1724</strain>
    </source>
</reference>
<accession>A0A550C867</accession>
<dbReference type="Pfam" id="PF17800">
    <property type="entry name" value="NPL"/>
    <property type="match status" value="1"/>
</dbReference>
<name>A0A550C867_9AGAR</name>
<dbReference type="AlphaFoldDB" id="A0A550C867"/>
<keyword evidence="3" id="KW-1185">Reference proteome</keyword>
<evidence type="ECO:0000313" key="2">
    <source>
        <dbReference type="EMBL" id="TRM60896.1"/>
    </source>
</evidence>
<protein>
    <recommendedName>
        <fullName evidence="1">Nucleoplasmin-like domain-containing protein</fullName>
    </recommendedName>
</protein>
<organism evidence="2 3">
    <name type="scientific">Schizophyllum amplum</name>
    <dbReference type="NCBI Taxonomy" id="97359"/>
    <lineage>
        <taxon>Eukaryota</taxon>
        <taxon>Fungi</taxon>
        <taxon>Dikarya</taxon>
        <taxon>Basidiomycota</taxon>
        <taxon>Agaricomycotina</taxon>
        <taxon>Agaricomycetes</taxon>
        <taxon>Agaricomycetidae</taxon>
        <taxon>Agaricales</taxon>
        <taxon>Schizophyllaceae</taxon>
        <taxon>Schizophyllum</taxon>
    </lineage>
</organism>
<feature type="domain" description="Nucleoplasmin-like" evidence="1">
    <location>
        <begin position="16"/>
        <end position="106"/>
    </location>
</feature>
<sequence>MNDSPFGRTHHLCRAVTLLPGKPLTLPSGHSYRLQNVSLGREIVSQVERTELVLSFFPALDGLNCATMCVLTPSKVEQISLSMALGSSQTYELTVNGPNSMSVVGSCSEPLDLSIKAYRTSGVPDGVSPIFPQPVKQAQPTSTIPSLHPASGLGTRTWLCINKKFSGVVIGSGSLPRELEMKMLGAVEGSQRELLPATSS</sequence>
<gene>
    <name evidence="2" type="ORF">BD626DRAFT_503123</name>
</gene>
<dbReference type="Proteomes" id="UP000320762">
    <property type="component" value="Unassembled WGS sequence"/>
</dbReference>
<dbReference type="InterPro" id="IPR041232">
    <property type="entry name" value="NPL"/>
</dbReference>
<evidence type="ECO:0000313" key="3">
    <source>
        <dbReference type="Proteomes" id="UP000320762"/>
    </source>
</evidence>